<name>A0A4V1KQ43_9FLAO</name>
<feature type="transmembrane region" description="Helical" evidence="2">
    <location>
        <begin position="221"/>
        <end position="241"/>
    </location>
</feature>
<dbReference type="EMBL" id="QOVK01000013">
    <property type="protein sequence ID" value="RXG20112.1"/>
    <property type="molecule type" value="Genomic_DNA"/>
</dbReference>
<dbReference type="Proteomes" id="UP000289859">
    <property type="component" value="Unassembled WGS sequence"/>
</dbReference>
<evidence type="ECO:0000256" key="2">
    <source>
        <dbReference type="SAM" id="Phobius"/>
    </source>
</evidence>
<comment type="caution">
    <text evidence="4">The sequence shown here is derived from an EMBL/GenBank/DDBJ whole genome shotgun (WGS) entry which is preliminary data.</text>
</comment>
<keyword evidence="1" id="KW-0238">DNA-binding</keyword>
<protein>
    <submittedName>
        <fullName evidence="4">Helix-turn-helix protein</fullName>
    </submittedName>
</protein>
<evidence type="ECO:0000256" key="1">
    <source>
        <dbReference type="ARBA" id="ARBA00023125"/>
    </source>
</evidence>
<evidence type="ECO:0000313" key="5">
    <source>
        <dbReference type="Proteomes" id="UP000289859"/>
    </source>
</evidence>
<proteinExistence type="predicted"/>
<evidence type="ECO:0000313" key="4">
    <source>
        <dbReference type="EMBL" id="RXG20112.1"/>
    </source>
</evidence>
<dbReference type="RefSeq" id="WP_240674062.1">
    <property type="nucleotide sequence ID" value="NZ_JBHUOO010000007.1"/>
</dbReference>
<dbReference type="SUPFAM" id="SSF47413">
    <property type="entry name" value="lambda repressor-like DNA-binding domains"/>
    <property type="match status" value="1"/>
</dbReference>
<organism evidence="4 5">
    <name type="scientific">Leeuwenhoekiella polynyae</name>
    <dbReference type="NCBI Taxonomy" id="1550906"/>
    <lineage>
        <taxon>Bacteria</taxon>
        <taxon>Pseudomonadati</taxon>
        <taxon>Bacteroidota</taxon>
        <taxon>Flavobacteriia</taxon>
        <taxon>Flavobacteriales</taxon>
        <taxon>Flavobacteriaceae</taxon>
        <taxon>Leeuwenhoekiella</taxon>
    </lineage>
</organism>
<feature type="domain" description="HTH cro/C1-type" evidence="3">
    <location>
        <begin position="38"/>
        <end position="92"/>
    </location>
</feature>
<dbReference type="SMART" id="SM00530">
    <property type="entry name" value="HTH_XRE"/>
    <property type="match status" value="1"/>
</dbReference>
<feature type="transmembrane region" description="Helical" evidence="2">
    <location>
        <begin position="122"/>
        <end position="141"/>
    </location>
</feature>
<dbReference type="GO" id="GO:0005829">
    <property type="term" value="C:cytosol"/>
    <property type="evidence" value="ECO:0007669"/>
    <property type="project" value="TreeGrafter"/>
</dbReference>
<dbReference type="InterPro" id="IPR001387">
    <property type="entry name" value="Cro/C1-type_HTH"/>
</dbReference>
<dbReference type="Pfam" id="PF01381">
    <property type="entry name" value="HTH_3"/>
    <property type="match status" value="1"/>
</dbReference>
<keyword evidence="2" id="KW-0812">Transmembrane</keyword>
<gene>
    <name evidence="4" type="ORF">DSM02_2764</name>
</gene>
<sequence>MLSVFSIAVSNILVFLDAHHLQEQSMSLMKQPQLGLKILELRQQKGFTQEELVEQCNISVRTIQRIEAGEVMPRVYTVKTILAALDRDLDDLQETAFEKKVKKAFLLEIDETKNVSFLFTQLNLGWIAGIISMILLVFQLIEETTYLTTDQYYFGEVFYAAVTILGAVAFALHMRAFTLIGGLFKAQFLKTSAIIAIAINTLIALYSVFDLHFQYIKLEAFAVIYSVLFGVLFICMGIGLLKTNHLGQLPKVTGIINLVLGAMFLTVIMTVVAGPASILAQGLYVAIILRAIQVLRKQFS</sequence>
<dbReference type="InterPro" id="IPR010982">
    <property type="entry name" value="Lambda_DNA-bd_dom_sf"/>
</dbReference>
<reference evidence="4 5" key="1">
    <citation type="submission" date="2018-07" db="EMBL/GenBank/DDBJ databases">
        <title>Leeuwenhoekiella genomics.</title>
        <authorList>
            <person name="Tahon G."/>
            <person name="Willems A."/>
        </authorList>
    </citation>
    <scope>NUCLEOTIDE SEQUENCE [LARGE SCALE GENOMIC DNA]</scope>
    <source>
        <strain evidence="4 5">LMG 29608</strain>
    </source>
</reference>
<keyword evidence="2" id="KW-0472">Membrane</keyword>
<dbReference type="PANTHER" id="PTHR46797">
    <property type="entry name" value="HTH-TYPE TRANSCRIPTIONAL REGULATOR"/>
    <property type="match status" value="1"/>
</dbReference>
<feature type="transmembrane region" description="Helical" evidence="2">
    <location>
        <begin position="253"/>
        <end position="272"/>
    </location>
</feature>
<keyword evidence="2" id="KW-1133">Transmembrane helix</keyword>
<feature type="transmembrane region" description="Helical" evidence="2">
    <location>
        <begin position="188"/>
        <end position="209"/>
    </location>
</feature>
<dbReference type="Gene3D" id="1.10.260.40">
    <property type="entry name" value="lambda repressor-like DNA-binding domains"/>
    <property type="match status" value="1"/>
</dbReference>
<dbReference type="AlphaFoldDB" id="A0A4V1KQ43"/>
<feature type="transmembrane region" description="Helical" evidence="2">
    <location>
        <begin position="153"/>
        <end position="176"/>
    </location>
</feature>
<keyword evidence="5" id="KW-1185">Reference proteome</keyword>
<dbReference type="InterPro" id="IPR050807">
    <property type="entry name" value="TransReg_Diox_bact_type"/>
</dbReference>
<dbReference type="PANTHER" id="PTHR46797:SF1">
    <property type="entry name" value="METHYLPHOSPHONATE SYNTHASE"/>
    <property type="match status" value="1"/>
</dbReference>
<accession>A0A4V1KQ43</accession>
<evidence type="ECO:0000259" key="3">
    <source>
        <dbReference type="PROSITE" id="PS50943"/>
    </source>
</evidence>
<dbReference type="PROSITE" id="PS50943">
    <property type="entry name" value="HTH_CROC1"/>
    <property type="match status" value="1"/>
</dbReference>
<dbReference type="CDD" id="cd00093">
    <property type="entry name" value="HTH_XRE"/>
    <property type="match status" value="1"/>
</dbReference>
<dbReference type="GO" id="GO:0003677">
    <property type="term" value="F:DNA binding"/>
    <property type="evidence" value="ECO:0007669"/>
    <property type="project" value="UniProtKB-KW"/>
</dbReference>
<dbReference type="GO" id="GO:0003700">
    <property type="term" value="F:DNA-binding transcription factor activity"/>
    <property type="evidence" value="ECO:0007669"/>
    <property type="project" value="TreeGrafter"/>
</dbReference>